<dbReference type="PANTHER" id="PTHR32246:SF21">
    <property type="entry name" value="OS02G0518000 PROTEIN"/>
    <property type="match status" value="1"/>
</dbReference>
<feature type="compositionally biased region" description="Low complexity" evidence="1">
    <location>
        <begin position="47"/>
        <end position="56"/>
    </location>
</feature>
<evidence type="ECO:0000256" key="1">
    <source>
        <dbReference type="SAM" id="MobiDB-lite"/>
    </source>
</evidence>
<dbReference type="PANTHER" id="PTHR32246">
    <property type="entry name" value="INGRESSION PROTEIN FIC1"/>
    <property type="match status" value="1"/>
</dbReference>
<organism evidence="2">
    <name type="scientific">Oryza brachyantha</name>
    <name type="common">malo sina</name>
    <dbReference type="NCBI Taxonomy" id="4533"/>
    <lineage>
        <taxon>Eukaryota</taxon>
        <taxon>Viridiplantae</taxon>
        <taxon>Streptophyta</taxon>
        <taxon>Embryophyta</taxon>
        <taxon>Tracheophyta</taxon>
        <taxon>Spermatophyta</taxon>
        <taxon>Magnoliopsida</taxon>
        <taxon>Liliopsida</taxon>
        <taxon>Poales</taxon>
        <taxon>Poaceae</taxon>
        <taxon>BOP clade</taxon>
        <taxon>Oryzoideae</taxon>
        <taxon>Oryzeae</taxon>
        <taxon>Oryzinae</taxon>
        <taxon>Oryza</taxon>
    </lineage>
</organism>
<dbReference type="KEGG" id="obr:102700869"/>
<evidence type="ECO:0000313" key="3">
    <source>
        <dbReference type="Proteomes" id="UP000006038"/>
    </source>
</evidence>
<dbReference type="HOGENOM" id="CLU_070699_0_0_1"/>
<protein>
    <submittedName>
        <fullName evidence="2">Uncharacterized protein</fullName>
    </submittedName>
</protein>
<proteinExistence type="predicted"/>
<dbReference type="OMA" id="IPIYHTP"/>
<evidence type="ECO:0000313" key="2">
    <source>
        <dbReference type="EnsemblPlants" id="OB02G26110.1"/>
    </source>
</evidence>
<dbReference type="AlphaFoldDB" id="J3LD94"/>
<sequence length="341" mass="35869">MDRWWLQRRRPEPAAIDITWVSCRGVKSSVPFHTPCLYASIYVQHASSPSSSSSSSCGRRGNRVKTATDRTGGGNPEGAAPLRLYLPVDSSSSPASSCGERESAASMAASEKEGGLLVRFELKSEVAVLGDVLSATAAVPVAELVADGTTRRVSYQLTWPDGKHPNGVISFSYAFHAVGSSSSSPNSDADDDRSTISSECDSFTPPCPAASRAITTLPPPPTQSASATASPTMYPVIDWPLTEQVTLTPLLLYPPAKVYPPPPPPPPTTLPLFPPPSPASSIYPPTVREPAVSRSSMYPRVDLEPVSCYPPPPPPPTAAAIYGGVCGYAAAPGWDGRCSNC</sequence>
<dbReference type="Proteomes" id="UP000006038">
    <property type="component" value="Unassembled WGS sequence"/>
</dbReference>
<accession>J3LD94</accession>
<name>J3LD94_ORYBR</name>
<feature type="region of interest" description="Disordered" evidence="1">
    <location>
        <begin position="181"/>
        <end position="229"/>
    </location>
</feature>
<feature type="region of interest" description="Disordered" evidence="1">
    <location>
        <begin position="47"/>
        <end position="81"/>
    </location>
</feature>
<dbReference type="eggNOG" id="ENOG502R5TZ">
    <property type="taxonomic scope" value="Eukaryota"/>
</dbReference>
<dbReference type="OrthoDB" id="1068731at2759"/>
<keyword evidence="3" id="KW-1185">Reference proteome</keyword>
<reference evidence="2" key="1">
    <citation type="submission" date="2013-04" db="UniProtKB">
        <authorList>
            <consortium name="EnsemblPlants"/>
        </authorList>
    </citation>
    <scope>IDENTIFICATION</scope>
</reference>
<dbReference type="EnsemblPlants" id="OB02G26110.1">
    <property type="protein sequence ID" value="OB02G26110.1"/>
    <property type="gene ID" value="OB02G26110"/>
</dbReference>
<dbReference type="GeneID" id="102700869"/>
<dbReference type="Gramene" id="OB02G26110.1">
    <property type="protein sequence ID" value="OB02G26110.1"/>
    <property type="gene ID" value="OB02G26110"/>
</dbReference>